<feature type="region of interest" description="Disordered" evidence="10">
    <location>
        <begin position="85"/>
        <end position="107"/>
    </location>
</feature>
<comment type="caution">
    <text evidence="11">The sequence shown here is derived from an EMBL/GenBank/DDBJ whole genome shotgun (WGS) entry which is preliminary data.</text>
</comment>
<evidence type="ECO:0000256" key="2">
    <source>
        <dbReference type="ARBA" id="ARBA00006742"/>
    </source>
</evidence>
<dbReference type="PANTHER" id="PTHR33909">
    <property type="entry name" value="SEC TRANSLOCON ACCESSORY COMPLEX SUBUNIT YAJC"/>
    <property type="match status" value="1"/>
</dbReference>
<dbReference type="InterPro" id="IPR003849">
    <property type="entry name" value="Preprotein_translocase_YajC"/>
</dbReference>
<gene>
    <name evidence="11" type="ORF">GCM10022215_32810</name>
</gene>
<evidence type="ECO:0000256" key="1">
    <source>
        <dbReference type="ARBA" id="ARBA00004162"/>
    </source>
</evidence>
<protein>
    <recommendedName>
        <fullName evidence="13">Preprotein translocase subunit YajC</fullName>
    </recommendedName>
</protein>
<evidence type="ECO:0000256" key="4">
    <source>
        <dbReference type="ARBA" id="ARBA00022475"/>
    </source>
</evidence>
<dbReference type="PANTHER" id="PTHR33909:SF1">
    <property type="entry name" value="SEC TRANSLOCON ACCESSORY COMPLEX SUBUNIT YAJC"/>
    <property type="match status" value="1"/>
</dbReference>
<keyword evidence="6" id="KW-0653">Protein transport</keyword>
<name>A0ABP7XS53_9ACTN</name>
<accession>A0ABP7XS53</accession>
<evidence type="ECO:0000256" key="9">
    <source>
        <dbReference type="ARBA" id="ARBA00023136"/>
    </source>
</evidence>
<dbReference type="Pfam" id="PF02699">
    <property type="entry name" value="YajC"/>
    <property type="match status" value="1"/>
</dbReference>
<keyword evidence="8" id="KW-0811">Translocation</keyword>
<evidence type="ECO:0000313" key="11">
    <source>
        <dbReference type="EMBL" id="GAA4124820.1"/>
    </source>
</evidence>
<evidence type="ECO:0000256" key="10">
    <source>
        <dbReference type="SAM" id="MobiDB-lite"/>
    </source>
</evidence>
<sequence>MKELVSLLPFVAFAAILWLFLIRPAQRRNRELSAMQQSLSLGDEILLTSGVFGVIREIADDHVRVEIADGVLIKVARGAIGAIVSPDHLNDPHPDAAPDTPAGAEEN</sequence>
<evidence type="ECO:0000256" key="6">
    <source>
        <dbReference type="ARBA" id="ARBA00022927"/>
    </source>
</evidence>
<reference evidence="12" key="1">
    <citation type="journal article" date="2019" name="Int. J. Syst. Evol. Microbiol.">
        <title>The Global Catalogue of Microorganisms (GCM) 10K type strain sequencing project: providing services to taxonomists for standard genome sequencing and annotation.</title>
        <authorList>
            <consortium name="The Broad Institute Genomics Platform"/>
            <consortium name="The Broad Institute Genome Sequencing Center for Infectious Disease"/>
            <person name="Wu L."/>
            <person name="Ma J."/>
        </authorList>
    </citation>
    <scope>NUCLEOTIDE SEQUENCE [LARGE SCALE GENOMIC DNA]</scope>
    <source>
        <strain evidence="12">JCM 16703</strain>
    </source>
</reference>
<keyword evidence="4" id="KW-1003">Cell membrane</keyword>
<dbReference type="Proteomes" id="UP001501495">
    <property type="component" value="Unassembled WGS sequence"/>
</dbReference>
<evidence type="ECO:0000313" key="12">
    <source>
        <dbReference type="Proteomes" id="UP001501495"/>
    </source>
</evidence>
<dbReference type="PRINTS" id="PR01853">
    <property type="entry name" value="YAJCTRNLCASE"/>
</dbReference>
<evidence type="ECO:0008006" key="13">
    <source>
        <dbReference type="Google" id="ProtNLM"/>
    </source>
</evidence>
<proteinExistence type="inferred from homology"/>
<keyword evidence="7" id="KW-1133">Transmembrane helix</keyword>
<dbReference type="EMBL" id="BAAAZH010000025">
    <property type="protein sequence ID" value="GAA4124820.1"/>
    <property type="molecule type" value="Genomic_DNA"/>
</dbReference>
<dbReference type="RefSeq" id="WP_344734545.1">
    <property type="nucleotide sequence ID" value="NZ_BAAAZH010000025.1"/>
</dbReference>
<comment type="subcellular location">
    <subcellularLocation>
        <location evidence="1">Cell membrane</location>
        <topology evidence="1">Single-pass membrane protein</topology>
    </subcellularLocation>
</comment>
<keyword evidence="9" id="KW-0472">Membrane</keyword>
<keyword evidence="5" id="KW-0812">Transmembrane</keyword>
<dbReference type="NCBIfam" id="TIGR00739">
    <property type="entry name" value="yajC"/>
    <property type="match status" value="1"/>
</dbReference>
<evidence type="ECO:0000256" key="8">
    <source>
        <dbReference type="ARBA" id="ARBA00023010"/>
    </source>
</evidence>
<comment type="similarity">
    <text evidence="2">Belongs to the YajC family.</text>
</comment>
<keyword evidence="12" id="KW-1185">Reference proteome</keyword>
<dbReference type="SMART" id="SM01323">
    <property type="entry name" value="YajC"/>
    <property type="match status" value="1"/>
</dbReference>
<evidence type="ECO:0000256" key="7">
    <source>
        <dbReference type="ARBA" id="ARBA00022989"/>
    </source>
</evidence>
<keyword evidence="3" id="KW-0813">Transport</keyword>
<feature type="compositionally biased region" description="Low complexity" evidence="10">
    <location>
        <begin position="97"/>
        <end position="107"/>
    </location>
</feature>
<organism evidence="11 12">
    <name type="scientific">Nocardioides fonticola</name>
    <dbReference type="NCBI Taxonomy" id="450363"/>
    <lineage>
        <taxon>Bacteria</taxon>
        <taxon>Bacillati</taxon>
        <taxon>Actinomycetota</taxon>
        <taxon>Actinomycetes</taxon>
        <taxon>Propionibacteriales</taxon>
        <taxon>Nocardioidaceae</taxon>
        <taxon>Nocardioides</taxon>
    </lineage>
</organism>
<evidence type="ECO:0000256" key="3">
    <source>
        <dbReference type="ARBA" id="ARBA00022448"/>
    </source>
</evidence>
<evidence type="ECO:0000256" key="5">
    <source>
        <dbReference type="ARBA" id="ARBA00022692"/>
    </source>
</evidence>